<sequence>MGDACELPPPPPPPPPCSDVDGDLVCDIDDNCVDIPNPDQLDGDLDGFGDACDCIDKDRDFICDVDDFCPFTVVPELTVPAVSLWFNRYALVDGDPVFDTGGVKGQPAPRLYTLEDTRGCSCEQIIAALNLGQGMLDHGCSISTMEFWISQVNE</sequence>
<dbReference type="InterPro" id="IPR028974">
    <property type="entry name" value="TSP_type-3_rpt"/>
</dbReference>
<dbReference type="GO" id="GO:0005509">
    <property type="term" value="F:calcium ion binding"/>
    <property type="evidence" value="ECO:0007669"/>
    <property type="project" value="InterPro"/>
</dbReference>
<organism evidence="1 2">
    <name type="scientific">Polyangium fumosum</name>
    <dbReference type="NCBI Taxonomy" id="889272"/>
    <lineage>
        <taxon>Bacteria</taxon>
        <taxon>Pseudomonadati</taxon>
        <taxon>Myxococcota</taxon>
        <taxon>Polyangia</taxon>
        <taxon>Polyangiales</taxon>
        <taxon>Polyangiaceae</taxon>
        <taxon>Polyangium</taxon>
    </lineage>
</organism>
<dbReference type="AlphaFoldDB" id="A0A4U1JL13"/>
<dbReference type="Gene3D" id="4.10.1080.10">
    <property type="entry name" value="TSP type-3 repeat"/>
    <property type="match status" value="1"/>
</dbReference>
<dbReference type="Proteomes" id="UP000309215">
    <property type="component" value="Unassembled WGS sequence"/>
</dbReference>
<comment type="caution">
    <text evidence="1">The sequence shown here is derived from an EMBL/GenBank/DDBJ whole genome shotgun (WGS) entry which is preliminary data.</text>
</comment>
<evidence type="ECO:0000313" key="2">
    <source>
        <dbReference type="Proteomes" id="UP000309215"/>
    </source>
</evidence>
<gene>
    <name evidence="1" type="ORF">E8A74_00200</name>
</gene>
<reference evidence="1 2" key="1">
    <citation type="submission" date="2019-04" db="EMBL/GenBank/DDBJ databases">
        <authorList>
            <person name="Li Y."/>
            <person name="Wang J."/>
        </authorList>
    </citation>
    <scope>NUCLEOTIDE SEQUENCE [LARGE SCALE GENOMIC DNA]</scope>
    <source>
        <strain evidence="1 2">DSM 14668</strain>
    </source>
</reference>
<dbReference type="EMBL" id="SSMQ01000001">
    <property type="protein sequence ID" value="TKD13355.1"/>
    <property type="molecule type" value="Genomic_DNA"/>
</dbReference>
<protein>
    <submittedName>
        <fullName evidence="1">Uncharacterized protein</fullName>
    </submittedName>
</protein>
<evidence type="ECO:0000313" key="1">
    <source>
        <dbReference type="EMBL" id="TKD13355.1"/>
    </source>
</evidence>
<dbReference type="SUPFAM" id="SSF103647">
    <property type="entry name" value="TSP type-3 repeat"/>
    <property type="match status" value="1"/>
</dbReference>
<dbReference type="OrthoDB" id="5502719at2"/>
<accession>A0A4U1JL13</accession>
<name>A0A4U1JL13_9BACT</name>
<keyword evidence="2" id="KW-1185">Reference proteome</keyword>
<proteinExistence type="predicted"/>